<accession>A0A090JTN1</accession>
<proteinExistence type="predicted"/>
<dbReference type="EMBL" id="LN515531">
    <property type="protein sequence ID" value="CEA12791.1"/>
    <property type="molecule type" value="Genomic_DNA"/>
</dbReference>
<gene>
    <name evidence="1" type="ORF">DSM1535_0429</name>
</gene>
<dbReference type="PATRIC" id="fig|2162.9.peg.447"/>
<evidence type="ECO:0000313" key="1">
    <source>
        <dbReference type="EMBL" id="CEA12791.1"/>
    </source>
</evidence>
<dbReference type="AlphaFoldDB" id="A0A090JTN1"/>
<sequence length="58" mass="6812">MLKTKIIEGDRNTFVRELERAESEGWAPNMRSKNTTMILRGQGHYAHHSIICQRWVVD</sequence>
<dbReference type="KEGG" id="mfi:DSM1535_0429"/>
<protein>
    <submittedName>
        <fullName evidence="1">Uncharacterized protein</fullName>
    </submittedName>
</protein>
<organism evidence="1">
    <name type="scientific">Methanobacterium formicicum</name>
    <dbReference type="NCBI Taxonomy" id="2162"/>
    <lineage>
        <taxon>Archaea</taxon>
        <taxon>Methanobacteriati</taxon>
        <taxon>Methanobacteriota</taxon>
        <taxon>Methanomada group</taxon>
        <taxon>Methanobacteria</taxon>
        <taxon>Methanobacteriales</taxon>
        <taxon>Methanobacteriaceae</taxon>
        <taxon>Methanobacterium</taxon>
    </lineage>
</organism>
<reference evidence="1" key="1">
    <citation type="submission" date="2014-08" db="EMBL/GenBank/DDBJ databases">
        <authorList>
            <person name="Wibberg D."/>
        </authorList>
    </citation>
    <scope>NUCLEOTIDE SEQUENCE</scope>
</reference>
<dbReference type="RefSeq" id="WP_243687898.1">
    <property type="nucleotide sequence ID" value="NZ_CALCVY010000076.1"/>
</dbReference>
<name>A0A090JTN1_METFO</name>